<keyword evidence="2" id="KW-1133">Transmembrane helix</keyword>
<feature type="region of interest" description="Disordered" evidence="1">
    <location>
        <begin position="179"/>
        <end position="200"/>
    </location>
</feature>
<feature type="transmembrane region" description="Helical" evidence="2">
    <location>
        <begin position="146"/>
        <end position="168"/>
    </location>
</feature>
<dbReference type="AlphaFoldDB" id="A0AAD7A7B2"/>
<feature type="transmembrane region" description="Helical" evidence="2">
    <location>
        <begin position="35"/>
        <end position="57"/>
    </location>
</feature>
<gene>
    <name evidence="3" type="ORF">DFH08DRAFT_861744</name>
</gene>
<organism evidence="3 4">
    <name type="scientific">Mycena albidolilacea</name>
    <dbReference type="NCBI Taxonomy" id="1033008"/>
    <lineage>
        <taxon>Eukaryota</taxon>
        <taxon>Fungi</taxon>
        <taxon>Dikarya</taxon>
        <taxon>Basidiomycota</taxon>
        <taxon>Agaricomycotina</taxon>
        <taxon>Agaricomycetes</taxon>
        <taxon>Agaricomycetidae</taxon>
        <taxon>Agaricales</taxon>
        <taxon>Marasmiineae</taxon>
        <taxon>Mycenaceae</taxon>
        <taxon>Mycena</taxon>
    </lineage>
</organism>
<evidence type="ECO:0000256" key="2">
    <source>
        <dbReference type="SAM" id="Phobius"/>
    </source>
</evidence>
<feature type="transmembrane region" description="Helical" evidence="2">
    <location>
        <begin position="119"/>
        <end position="140"/>
    </location>
</feature>
<proteinExistence type="predicted"/>
<feature type="transmembrane region" description="Helical" evidence="2">
    <location>
        <begin position="77"/>
        <end position="99"/>
    </location>
</feature>
<dbReference type="EMBL" id="JARIHO010000014">
    <property type="protein sequence ID" value="KAJ7350553.1"/>
    <property type="molecule type" value="Genomic_DNA"/>
</dbReference>
<comment type="caution">
    <text evidence="3">The sequence shown here is derived from an EMBL/GenBank/DDBJ whole genome shotgun (WGS) entry which is preliminary data.</text>
</comment>
<protein>
    <submittedName>
        <fullName evidence="3">Uncharacterized protein</fullName>
    </submittedName>
</protein>
<keyword evidence="2" id="KW-0472">Membrane</keyword>
<evidence type="ECO:0000313" key="3">
    <source>
        <dbReference type="EMBL" id="KAJ7350553.1"/>
    </source>
</evidence>
<evidence type="ECO:0000313" key="4">
    <source>
        <dbReference type="Proteomes" id="UP001218218"/>
    </source>
</evidence>
<keyword evidence="4" id="KW-1185">Reference proteome</keyword>
<name>A0AAD7A7B2_9AGAR</name>
<sequence>MASFTHTLVAEIQITHYVLALFRCHAIWNFRRQVIIFPAILIFCVAASGYADVILSLLQGVELSTRGTSLASSVFNLSFGVSIFATVVLMCLSGSRIWWLSRVARPLIRRKMTDWYRTVCTLILESGALYCAGAITFLVISRLTATTFITSGAILGQLVGMAPTIIAVRVGLGHSVEHVGSSNSTHPRHHSQAKAEVLPE</sequence>
<keyword evidence="2" id="KW-0812">Transmembrane</keyword>
<dbReference type="Proteomes" id="UP001218218">
    <property type="component" value="Unassembled WGS sequence"/>
</dbReference>
<reference evidence="3" key="1">
    <citation type="submission" date="2023-03" db="EMBL/GenBank/DDBJ databases">
        <title>Massive genome expansion in bonnet fungi (Mycena s.s.) driven by repeated elements and novel gene families across ecological guilds.</title>
        <authorList>
            <consortium name="Lawrence Berkeley National Laboratory"/>
            <person name="Harder C.B."/>
            <person name="Miyauchi S."/>
            <person name="Viragh M."/>
            <person name="Kuo A."/>
            <person name="Thoen E."/>
            <person name="Andreopoulos B."/>
            <person name="Lu D."/>
            <person name="Skrede I."/>
            <person name="Drula E."/>
            <person name="Henrissat B."/>
            <person name="Morin E."/>
            <person name="Kohler A."/>
            <person name="Barry K."/>
            <person name="LaButti K."/>
            <person name="Morin E."/>
            <person name="Salamov A."/>
            <person name="Lipzen A."/>
            <person name="Mereny Z."/>
            <person name="Hegedus B."/>
            <person name="Baldrian P."/>
            <person name="Stursova M."/>
            <person name="Weitz H."/>
            <person name="Taylor A."/>
            <person name="Grigoriev I.V."/>
            <person name="Nagy L.G."/>
            <person name="Martin F."/>
            <person name="Kauserud H."/>
        </authorList>
    </citation>
    <scope>NUCLEOTIDE SEQUENCE</scope>
    <source>
        <strain evidence="3">CBHHK002</strain>
    </source>
</reference>
<accession>A0AAD7A7B2</accession>
<evidence type="ECO:0000256" key="1">
    <source>
        <dbReference type="SAM" id="MobiDB-lite"/>
    </source>
</evidence>